<dbReference type="EMBL" id="CAWUPB010001195">
    <property type="protein sequence ID" value="CAK7355416.1"/>
    <property type="molecule type" value="Genomic_DNA"/>
</dbReference>
<keyword evidence="2" id="KW-1185">Reference proteome</keyword>
<sequence length="234" mass="27341">MWWSFGDKFHPKREENMVVFWEEKMVGFGGWKFRPKMEEKLYKNGGKNGGFMVEEGWSLARSFQPKNGEKDLGFVEEVGWFFAYFYRGGAGIFGMEEKSGVFGYNEGRGSLSTMEVVVFGLKKERKFRLKQRGMFDWYEGGGDMVKWRERTSVFVWRIRFGQVERVSVEKMERVVANFLKDDVWSIQSLACEEVGTISLTLLLWKKSTEYASRKRKVVCPENILGGDALELEYH</sequence>
<evidence type="ECO:0000313" key="2">
    <source>
        <dbReference type="Proteomes" id="UP001314170"/>
    </source>
</evidence>
<evidence type="ECO:0000313" key="1">
    <source>
        <dbReference type="EMBL" id="CAK7355416.1"/>
    </source>
</evidence>
<protein>
    <submittedName>
        <fullName evidence="1">Uncharacterized protein</fullName>
    </submittedName>
</protein>
<gene>
    <name evidence="1" type="ORF">DCAF_LOCUS25675</name>
</gene>
<proteinExistence type="predicted"/>
<comment type="caution">
    <text evidence="1">The sequence shown here is derived from an EMBL/GenBank/DDBJ whole genome shotgun (WGS) entry which is preliminary data.</text>
</comment>
<organism evidence="1 2">
    <name type="scientific">Dovyalis caffra</name>
    <dbReference type="NCBI Taxonomy" id="77055"/>
    <lineage>
        <taxon>Eukaryota</taxon>
        <taxon>Viridiplantae</taxon>
        <taxon>Streptophyta</taxon>
        <taxon>Embryophyta</taxon>
        <taxon>Tracheophyta</taxon>
        <taxon>Spermatophyta</taxon>
        <taxon>Magnoliopsida</taxon>
        <taxon>eudicotyledons</taxon>
        <taxon>Gunneridae</taxon>
        <taxon>Pentapetalae</taxon>
        <taxon>rosids</taxon>
        <taxon>fabids</taxon>
        <taxon>Malpighiales</taxon>
        <taxon>Salicaceae</taxon>
        <taxon>Flacourtieae</taxon>
        <taxon>Dovyalis</taxon>
    </lineage>
</organism>
<reference evidence="1 2" key="1">
    <citation type="submission" date="2024-01" db="EMBL/GenBank/DDBJ databases">
        <authorList>
            <person name="Waweru B."/>
        </authorList>
    </citation>
    <scope>NUCLEOTIDE SEQUENCE [LARGE SCALE GENOMIC DNA]</scope>
</reference>
<dbReference type="AlphaFoldDB" id="A0AAV1SP90"/>
<feature type="non-terminal residue" evidence="1">
    <location>
        <position position="234"/>
    </location>
</feature>
<accession>A0AAV1SP90</accession>
<dbReference type="Proteomes" id="UP001314170">
    <property type="component" value="Unassembled WGS sequence"/>
</dbReference>
<name>A0AAV1SP90_9ROSI</name>